<comment type="caution">
    <text evidence="1">The sequence shown here is derived from an EMBL/GenBank/DDBJ whole genome shotgun (WGS) entry which is preliminary data.</text>
</comment>
<evidence type="ECO:0000313" key="1">
    <source>
        <dbReference type="EMBL" id="MEQ2564462.1"/>
    </source>
</evidence>
<sequence>MMKIGKRALLVAAGCMVLLCGCTKSNIVQPDASAAEEPDFNIYNNIELDMDQFHDEVNEICLDENDYPMADSLDFTIDEDKALIDVTIVVKDGTSGEDAAEYADAVLKSINDEAAVQDYNYGESGEDTFGGFFQDRETNLKIYEKSAYESDGEPMYETDIPADTYMTFDIQD</sequence>
<protein>
    <recommendedName>
        <fullName evidence="3">Lipoprotein</fullName>
    </recommendedName>
</protein>
<dbReference type="PROSITE" id="PS51257">
    <property type="entry name" value="PROKAR_LIPOPROTEIN"/>
    <property type="match status" value="1"/>
</dbReference>
<keyword evidence="2" id="KW-1185">Reference proteome</keyword>
<evidence type="ECO:0000313" key="2">
    <source>
        <dbReference type="Proteomes" id="UP001437460"/>
    </source>
</evidence>
<dbReference type="EMBL" id="JBBMFJ010000046">
    <property type="protein sequence ID" value="MEQ2564462.1"/>
    <property type="molecule type" value="Genomic_DNA"/>
</dbReference>
<proteinExistence type="predicted"/>
<reference evidence="1 2" key="1">
    <citation type="submission" date="2024-03" db="EMBL/GenBank/DDBJ databases">
        <title>Human intestinal bacterial collection.</title>
        <authorList>
            <person name="Pauvert C."/>
            <person name="Hitch T.C.A."/>
            <person name="Clavel T."/>
        </authorList>
    </citation>
    <scope>NUCLEOTIDE SEQUENCE [LARGE SCALE GENOMIC DNA]</scope>
    <source>
        <strain evidence="1 2">CLA-AP-H27</strain>
    </source>
</reference>
<organism evidence="1 2">
    <name type="scientific">Ventrimonas faecis</name>
    <dbReference type="NCBI Taxonomy" id="3133170"/>
    <lineage>
        <taxon>Bacteria</taxon>
        <taxon>Bacillati</taxon>
        <taxon>Bacillota</taxon>
        <taxon>Clostridia</taxon>
        <taxon>Lachnospirales</taxon>
        <taxon>Lachnospiraceae</taxon>
        <taxon>Ventrimonas</taxon>
    </lineage>
</organism>
<gene>
    <name evidence="1" type="ORF">WMO41_15045</name>
</gene>
<dbReference type="Proteomes" id="UP001437460">
    <property type="component" value="Unassembled WGS sequence"/>
</dbReference>
<accession>A0ABV1HQ51</accession>
<name>A0ABV1HQ51_9FIRM</name>
<dbReference type="RefSeq" id="WP_349230454.1">
    <property type="nucleotide sequence ID" value="NZ_JBBMFJ010000046.1"/>
</dbReference>
<evidence type="ECO:0008006" key="3">
    <source>
        <dbReference type="Google" id="ProtNLM"/>
    </source>
</evidence>